<dbReference type="GO" id="GO:0042597">
    <property type="term" value="C:periplasmic space"/>
    <property type="evidence" value="ECO:0007669"/>
    <property type="project" value="UniProtKB-SubCell"/>
</dbReference>
<comment type="caution">
    <text evidence="3">The sequence shown here is derived from an EMBL/GenBank/DDBJ whole genome shotgun (WGS) entry which is preliminary data.</text>
</comment>
<evidence type="ECO:0000313" key="3">
    <source>
        <dbReference type="EMBL" id="OXE44430.1"/>
    </source>
</evidence>
<dbReference type="PANTHER" id="PTHR35272">
    <property type="entry name" value="THIOL:DISULFIDE INTERCHANGE PROTEIN DSBC-RELATED"/>
    <property type="match status" value="1"/>
</dbReference>
<dbReference type="Proteomes" id="UP000214610">
    <property type="component" value="Unassembled WGS sequence"/>
</dbReference>
<gene>
    <name evidence="3" type="ORF">ADH67_11920</name>
</gene>
<evidence type="ECO:0000256" key="1">
    <source>
        <dbReference type="RuleBase" id="RU364038"/>
    </source>
</evidence>
<dbReference type="InterPro" id="IPR051470">
    <property type="entry name" value="Thiol:disulfide_interchange"/>
</dbReference>
<keyword evidence="4" id="KW-1185">Reference proteome</keyword>
<proteinExistence type="inferred from homology"/>
<feature type="domain" description="Thioredoxin-like fold" evidence="2">
    <location>
        <begin position="18"/>
        <end position="128"/>
    </location>
</feature>
<keyword evidence="1" id="KW-0574">Periplasm</keyword>
<dbReference type="EMBL" id="NHMP01000011">
    <property type="protein sequence ID" value="OXE44430.1"/>
    <property type="molecule type" value="Genomic_DNA"/>
</dbReference>
<keyword evidence="1" id="KW-0732">Signal</keyword>
<evidence type="ECO:0000313" key="4">
    <source>
        <dbReference type="Proteomes" id="UP000214610"/>
    </source>
</evidence>
<dbReference type="InterPro" id="IPR033954">
    <property type="entry name" value="DiS-bond_Isoase_DsbC/G"/>
</dbReference>
<name>A0A227KAQ2_9BURK</name>
<sequence>MFIFNETQWPLEDAIKIVKGNGSAKIAVFEDPNCRFYQRYDRETLSKINNVTIYVFLVPFLSEDSMVKACSIWNSVDRAKAFNAWMVEGVEPTANPTERAEMVMKRNIDLMERVGIQSVPATFVADGRGPFGGMHASSLMHKMIHL</sequence>
<dbReference type="InterPro" id="IPR012336">
    <property type="entry name" value="Thioredoxin-like_fold"/>
</dbReference>
<reference evidence="4" key="1">
    <citation type="submission" date="2017-05" db="EMBL/GenBank/DDBJ databases">
        <title>Improved OligoMM genomes.</title>
        <authorList>
            <person name="Garzetti D."/>
        </authorList>
    </citation>
    <scope>NUCLEOTIDE SEQUENCE [LARGE SCALE GENOMIC DNA]</scope>
    <source>
        <strain evidence="4">YL45</strain>
    </source>
</reference>
<comment type="function">
    <text evidence="1">Required for disulfide bond formation in some periplasmic proteins. Acts by transferring its disulfide bond to other proteins and is reduced in the process.</text>
</comment>
<comment type="subcellular location">
    <subcellularLocation>
        <location evidence="1">Periplasm</location>
    </subcellularLocation>
</comment>
<dbReference type="PANTHER" id="PTHR35272:SF3">
    <property type="entry name" value="THIOL:DISULFIDE INTERCHANGE PROTEIN DSBC"/>
    <property type="match status" value="1"/>
</dbReference>
<dbReference type="RefSeq" id="WP_066593694.1">
    <property type="nucleotide sequence ID" value="NZ_CAJTBZ010000043.1"/>
</dbReference>
<accession>A0A227KAQ2</accession>
<dbReference type="Gene3D" id="3.40.30.10">
    <property type="entry name" value="Glutaredoxin"/>
    <property type="match status" value="1"/>
</dbReference>
<dbReference type="SUPFAM" id="SSF52833">
    <property type="entry name" value="Thioredoxin-like"/>
    <property type="match status" value="1"/>
</dbReference>
<comment type="similarity">
    <text evidence="1">Belongs to the thioredoxin family. DsbC subfamily.</text>
</comment>
<dbReference type="AlphaFoldDB" id="A0A227KAQ2"/>
<dbReference type="GeneID" id="78361839"/>
<protein>
    <recommendedName>
        <fullName evidence="1">Thiol:disulfide interchange protein</fullName>
    </recommendedName>
</protein>
<evidence type="ECO:0000259" key="2">
    <source>
        <dbReference type="Pfam" id="PF13098"/>
    </source>
</evidence>
<dbReference type="InterPro" id="IPR036249">
    <property type="entry name" value="Thioredoxin-like_sf"/>
</dbReference>
<organism evidence="3 4">
    <name type="scientific">Turicimonas muris</name>
    <dbReference type="NCBI Taxonomy" id="1796652"/>
    <lineage>
        <taxon>Bacteria</taxon>
        <taxon>Pseudomonadati</taxon>
        <taxon>Pseudomonadota</taxon>
        <taxon>Betaproteobacteria</taxon>
        <taxon>Burkholderiales</taxon>
        <taxon>Sutterellaceae</taxon>
        <taxon>Turicimonas</taxon>
    </lineage>
</organism>
<dbReference type="CDD" id="cd03020">
    <property type="entry name" value="DsbA_DsbC_DsbG"/>
    <property type="match status" value="1"/>
</dbReference>
<keyword evidence="1" id="KW-0676">Redox-active center</keyword>
<dbReference type="Pfam" id="PF13098">
    <property type="entry name" value="Thioredoxin_2"/>
    <property type="match status" value="1"/>
</dbReference>